<protein>
    <recommendedName>
        <fullName evidence="5">Retinol dehydrogenase 11</fullName>
    </recommendedName>
</protein>
<evidence type="ECO:0000256" key="2">
    <source>
        <dbReference type="RuleBase" id="RU000363"/>
    </source>
</evidence>
<organism evidence="3">
    <name type="scientific">Oppiella nova</name>
    <dbReference type="NCBI Taxonomy" id="334625"/>
    <lineage>
        <taxon>Eukaryota</taxon>
        <taxon>Metazoa</taxon>
        <taxon>Ecdysozoa</taxon>
        <taxon>Arthropoda</taxon>
        <taxon>Chelicerata</taxon>
        <taxon>Arachnida</taxon>
        <taxon>Acari</taxon>
        <taxon>Acariformes</taxon>
        <taxon>Sarcoptiformes</taxon>
        <taxon>Oribatida</taxon>
        <taxon>Brachypylina</taxon>
        <taxon>Oppioidea</taxon>
        <taxon>Oppiidae</taxon>
        <taxon>Oppiella</taxon>
    </lineage>
</organism>
<dbReference type="Proteomes" id="UP000728032">
    <property type="component" value="Unassembled WGS sequence"/>
</dbReference>
<dbReference type="PANTHER" id="PTHR43157">
    <property type="entry name" value="PHOSPHATIDYLINOSITOL-GLYCAN BIOSYNTHESIS CLASS F PROTEIN-RELATED"/>
    <property type="match status" value="1"/>
</dbReference>
<dbReference type="InterPro" id="IPR002347">
    <property type="entry name" value="SDR_fam"/>
</dbReference>
<name>A0A7R9M660_9ACAR</name>
<keyword evidence="4" id="KW-1185">Reference proteome</keyword>
<keyword evidence="1" id="KW-0560">Oxidoreductase</keyword>
<dbReference type="GO" id="GO:0016491">
    <property type="term" value="F:oxidoreductase activity"/>
    <property type="evidence" value="ECO:0007669"/>
    <property type="project" value="UniProtKB-KW"/>
</dbReference>
<evidence type="ECO:0000313" key="3">
    <source>
        <dbReference type="EMBL" id="CAD7654316.1"/>
    </source>
</evidence>
<dbReference type="Gene3D" id="3.40.50.720">
    <property type="entry name" value="NAD(P)-binding Rossmann-like Domain"/>
    <property type="match status" value="1"/>
</dbReference>
<evidence type="ECO:0000313" key="4">
    <source>
        <dbReference type="Proteomes" id="UP000728032"/>
    </source>
</evidence>
<proteinExistence type="inferred from homology"/>
<dbReference type="AlphaFoldDB" id="A0A7R9M660"/>
<accession>A0A7R9M660</accession>
<comment type="similarity">
    <text evidence="2">Belongs to the short-chain dehydrogenases/reductases (SDR) family.</text>
</comment>
<dbReference type="Pfam" id="PF00106">
    <property type="entry name" value="adh_short"/>
    <property type="match status" value="1"/>
</dbReference>
<dbReference type="InterPro" id="IPR036291">
    <property type="entry name" value="NAD(P)-bd_dom_sf"/>
</dbReference>
<dbReference type="SUPFAM" id="SSF51735">
    <property type="entry name" value="NAD(P)-binding Rossmann-fold domains"/>
    <property type="match status" value="1"/>
</dbReference>
<dbReference type="PRINTS" id="PR00080">
    <property type="entry name" value="SDRFAMILY"/>
</dbReference>
<dbReference type="PANTHER" id="PTHR43157:SF31">
    <property type="entry name" value="PHOSPHATIDYLINOSITOL-GLYCAN BIOSYNTHESIS CLASS F PROTEIN"/>
    <property type="match status" value="1"/>
</dbReference>
<dbReference type="EMBL" id="CAJPVJ010007800">
    <property type="protein sequence ID" value="CAG2171503.1"/>
    <property type="molecule type" value="Genomic_DNA"/>
</dbReference>
<gene>
    <name evidence="3" type="ORF">ONB1V03_LOCUS10963</name>
</gene>
<evidence type="ECO:0000256" key="1">
    <source>
        <dbReference type="ARBA" id="ARBA00023002"/>
    </source>
</evidence>
<dbReference type="EMBL" id="OC922625">
    <property type="protein sequence ID" value="CAD7654316.1"/>
    <property type="molecule type" value="Genomic_DNA"/>
</dbReference>
<reference evidence="3" key="1">
    <citation type="submission" date="2020-11" db="EMBL/GenBank/DDBJ databases">
        <authorList>
            <person name="Tran Van P."/>
        </authorList>
    </citation>
    <scope>NUCLEOTIDE SEQUENCE</scope>
</reference>
<dbReference type="PRINTS" id="PR00081">
    <property type="entry name" value="GDHRDH"/>
</dbReference>
<sequence>MLAFNPKADIKLLKLDLSSLQSVRHFAKELSQLESKVDILINNAGVMACPEWQTEDGFEMQIGTNHLGHFLLTLHLLPLLKKSSSARVVTVSSILHCSGEINIENIHLRNGTYGALKAYSNSKLANVLFSRELAKRLNTTNINTYSLHPGVIHTDLQRHNKSGDKTDVGFMERHFFLTPFMGSQTTLYCALDESLDNESGFYYDNCRRVDRMVTEARDDLMARKLWDLSCDLVKLEDHLKI</sequence>
<dbReference type="OrthoDB" id="6411518at2759"/>
<evidence type="ECO:0008006" key="5">
    <source>
        <dbReference type="Google" id="ProtNLM"/>
    </source>
</evidence>